<protein>
    <recommendedName>
        <fullName evidence="2">SAC3/GANP/THP3 conserved domain-containing protein</fullName>
    </recommendedName>
</protein>
<dbReference type="GO" id="GO:0005737">
    <property type="term" value="C:cytoplasm"/>
    <property type="evidence" value="ECO:0007669"/>
    <property type="project" value="TreeGrafter"/>
</dbReference>
<feature type="domain" description="SAC3/GANP/THP3 conserved" evidence="2">
    <location>
        <begin position="366"/>
        <end position="669"/>
    </location>
</feature>
<organism evidence="3 4">
    <name type="scientific">Calicophoron daubneyi</name>
    <name type="common">Rumen fluke</name>
    <name type="synonym">Paramphistomum daubneyi</name>
    <dbReference type="NCBI Taxonomy" id="300641"/>
    <lineage>
        <taxon>Eukaryota</taxon>
        <taxon>Metazoa</taxon>
        <taxon>Spiralia</taxon>
        <taxon>Lophotrochozoa</taxon>
        <taxon>Platyhelminthes</taxon>
        <taxon>Trematoda</taxon>
        <taxon>Digenea</taxon>
        <taxon>Plagiorchiida</taxon>
        <taxon>Pronocephalata</taxon>
        <taxon>Paramphistomoidea</taxon>
        <taxon>Paramphistomidae</taxon>
        <taxon>Calicophoron</taxon>
    </lineage>
</organism>
<dbReference type="SUPFAM" id="SSF54928">
    <property type="entry name" value="RNA-binding domain, RBD"/>
    <property type="match status" value="1"/>
</dbReference>
<feature type="compositionally biased region" description="Low complexity" evidence="1">
    <location>
        <begin position="218"/>
        <end position="228"/>
    </location>
</feature>
<feature type="region of interest" description="Disordered" evidence="1">
    <location>
        <begin position="218"/>
        <end position="281"/>
    </location>
</feature>
<reference evidence="3" key="1">
    <citation type="submission" date="2024-06" db="EMBL/GenBank/DDBJ databases">
        <authorList>
            <person name="Liu X."/>
            <person name="Lenzi L."/>
            <person name="Haldenby T S."/>
            <person name="Uol C."/>
        </authorList>
    </citation>
    <scope>NUCLEOTIDE SEQUENCE</scope>
</reference>
<dbReference type="Gene3D" id="1.25.40.990">
    <property type="match status" value="1"/>
</dbReference>
<dbReference type="InterPro" id="IPR012677">
    <property type="entry name" value="Nucleotide-bd_a/b_plait_sf"/>
</dbReference>
<dbReference type="Pfam" id="PF03399">
    <property type="entry name" value="SAC3_GANP"/>
    <property type="match status" value="1"/>
</dbReference>
<dbReference type="GO" id="GO:0003676">
    <property type="term" value="F:nucleic acid binding"/>
    <property type="evidence" value="ECO:0007669"/>
    <property type="project" value="InterPro"/>
</dbReference>
<feature type="compositionally biased region" description="Low complexity" evidence="1">
    <location>
        <begin position="68"/>
        <end position="81"/>
    </location>
</feature>
<proteinExistence type="predicted"/>
<evidence type="ECO:0000256" key="1">
    <source>
        <dbReference type="SAM" id="MobiDB-lite"/>
    </source>
</evidence>
<dbReference type="PANTHER" id="PTHR12436:SF3">
    <property type="entry name" value="GERMINAL-CENTER ASSOCIATED NUCLEAR PROTEIN"/>
    <property type="match status" value="1"/>
</dbReference>
<feature type="region of interest" description="Disordered" evidence="1">
    <location>
        <begin position="1"/>
        <end position="102"/>
    </location>
</feature>
<dbReference type="InterPro" id="IPR045107">
    <property type="entry name" value="SAC3/GANP/THP3"/>
</dbReference>
<gene>
    <name evidence="3" type="ORF">CDAUBV1_LOCUS4597</name>
</gene>
<comment type="caution">
    <text evidence="3">The sequence shown here is derived from an EMBL/GenBank/DDBJ whole genome shotgun (WGS) entry which is preliminary data.</text>
</comment>
<evidence type="ECO:0000259" key="2">
    <source>
        <dbReference type="Pfam" id="PF03399"/>
    </source>
</evidence>
<feature type="compositionally biased region" description="Polar residues" evidence="1">
    <location>
        <begin position="1"/>
        <end position="22"/>
    </location>
</feature>
<dbReference type="Gene3D" id="3.30.70.330">
    <property type="match status" value="1"/>
</dbReference>
<evidence type="ECO:0000313" key="3">
    <source>
        <dbReference type="EMBL" id="CAL5132084.1"/>
    </source>
</evidence>
<feature type="compositionally biased region" description="Polar residues" evidence="1">
    <location>
        <begin position="29"/>
        <end position="42"/>
    </location>
</feature>
<dbReference type="EMBL" id="CAXLJL010000112">
    <property type="protein sequence ID" value="CAL5132084.1"/>
    <property type="molecule type" value="Genomic_DNA"/>
</dbReference>
<dbReference type="PANTHER" id="PTHR12436">
    <property type="entry name" value="80 KDA MCM3-ASSOCIATED PROTEIN"/>
    <property type="match status" value="1"/>
</dbReference>
<dbReference type="GO" id="GO:0070390">
    <property type="term" value="C:transcription export complex 2"/>
    <property type="evidence" value="ECO:0007669"/>
    <property type="project" value="TreeGrafter"/>
</dbReference>
<dbReference type="Proteomes" id="UP001497525">
    <property type="component" value="Unassembled WGS sequence"/>
</dbReference>
<name>A0AAV2T4I9_CALDB</name>
<dbReference type="GO" id="GO:0006406">
    <property type="term" value="P:mRNA export from nucleus"/>
    <property type="evidence" value="ECO:0007669"/>
    <property type="project" value="TreeGrafter"/>
</dbReference>
<dbReference type="InterPro" id="IPR005062">
    <property type="entry name" value="SAC3/GANP/THP3_conserved"/>
</dbReference>
<accession>A0AAV2T4I9</accession>
<evidence type="ECO:0000313" key="4">
    <source>
        <dbReference type="Proteomes" id="UP001497525"/>
    </source>
</evidence>
<sequence>MFGTTNSGESKNLFTDIPTASTHGLFPQNPGTSGTLFSSTKPQVLFGAPSVTSSESKGDQKTSKQENLFSSSYGGSLSHGLFNPVASKRDSQEANVSEPTPHLGLFTKLKSHQVTPTPQLTVEREDDEERRPSYWPAVRLSRLPAGLNQKPFLKHQFERFGPITRIICQPSLDSAFIAFETVTAAQRAKRYGHDAVLPTEEGLPSTVLLSLAQCRSRTSSSASRSSGPPISPVRTHPLFRKKTPSGKCTTSKRQSVSPAKESPPPVSSSEVLFSSDEEDQASKQCHITSQQKLFTASANPHETVKPSLAGTTVEQRISILEAQYKAERERIFIKPQTVVSSHTDLSGFEDQSSVELPAILGTCMDMCPELERYLRDFHQRVSIFECLPSTINAGSSGWLMDHTRAVKDYQRSSADQPVPLPCELRPTAVLHRTMRYLLASVADRPELDTTRSLWKSWYEFMWTRTRAIRKDVVQQRLCSPEIVGVMERIARFHIFCAARLVDQPIDSFDPRINSENLTQCLQTLKEMYNDLIDDSSPNRPCCPCEPEFRGYMLLMKLNDQGALNSVQKLPERLLRSGEVRFAVSVHEAVTTNNYIRFFRLVRQTTCLNACLMHRYFVQVRSQALLRLAYSFTGHPKREVQYPIRTLVRQLGFENEQEAKDFCEAWGLTVIDDYLIFEKQTPPQAPELPWRERRAVHLIEDKRSGITLSTLFSNGPVSPADALPSPVHSSFDTDGKFLGSLDQISNDTNVRGQEFRGELPKLTSESDHTPPALQSPCSFASKPTELEELVNNNILMLWFVGDWISENIDCKPVVKQTMAEECIAIELTNRLIDEFVHSQLIELSYRVLNQKLALEEASVEVRDDIFDHVIKEELQDTATELLAATQISDDLLLNELLPDLIQSVARSCLLTAKADWFHHELLLRRCVTRLHQWIEGRKREKTERAQLRAMPACPASHVTSLDLFADGASRILQSLRQSKLTVGVPTADGQTHATTCVDSFQEFLKRPRFSSWSQQVDHKLTWAPLRPHSRSMPSIGFYRTNSIKHYKCLKVLSKWVRKKLRLFNLVTLTEWPDETVLDSLYGLVCIGEPDRRFQQSINSAKPILILKPQLNLDLQDDPGQEVGNSSLASLLATTHSFCFPYTENGKFVPTLCWSAVLQAGIDWMDSVVSEEINSTQPVLSTHFPHRQHPVAGLVDVVWHFIDANFLRPLAMLARDWYARGLVDPSLKSLSAAYNSTLDRMYDLIPDQRTIADLKAYLNLPSDALESLNQLFHRNSSVPAVWSDLTYQWSLLADQVQLGAKARHWTNSTIARSEQAFLHAACLIPSDRSPFVISPLVPWLDLCLAIVNDRLEQCMQFLSRSSFDHSNSIENILGSLCTINENSVLDELTAHFLKFDEPKLTYCEAVCQCLEITRRYRIVSALDATAQSDSSDQLCPKPSLKRKIDMLFDRMQDVEKSMHEVIDESLSGSQLSSAFHSTCLSKSPDLHPP</sequence>
<dbReference type="InterPro" id="IPR035979">
    <property type="entry name" value="RBD_domain_sf"/>
</dbReference>